<keyword evidence="3" id="KW-1185">Reference proteome</keyword>
<sequence length="165" mass="18505">MQFIELIAALSEFMTVRYKLLTYSNPQQRKLAEGKAHPFPLPSNDNLQKERHTHPQKLQPAKGKGSPPVLHIRRSRRSLHKTCHAVVWRLANYGGVLLLCVESLMAGSATGVPMSSWHGGYQIVTPPPYYPKATYATTSYCTEVFKYYTTKAPDLNSTTYAAPSH</sequence>
<proteinExistence type="predicted"/>
<protein>
    <submittedName>
        <fullName evidence="2">Uncharacterized protein</fullName>
    </submittedName>
</protein>
<dbReference type="AlphaFoldDB" id="E9GL36"/>
<dbReference type="EMBL" id="GL732550">
    <property type="protein sequence ID" value="EFX79786.1"/>
    <property type="molecule type" value="Genomic_DNA"/>
</dbReference>
<dbReference type="PANTHER" id="PTHR23263:SF124">
    <property type="entry name" value="SMALL PROLINE-RICH PROTEIN 3"/>
    <property type="match status" value="1"/>
</dbReference>
<evidence type="ECO:0000313" key="2">
    <source>
        <dbReference type="EMBL" id="EFX79786.1"/>
    </source>
</evidence>
<organism evidence="2 3">
    <name type="scientific">Daphnia pulex</name>
    <name type="common">Water flea</name>
    <dbReference type="NCBI Taxonomy" id="6669"/>
    <lineage>
        <taxon>Eukaryota</taxon>
        <taxon>Metazoa</taxon>
        <taxon>Ecdysozoa</taxon>
        <taxon>Arthropoda</taxon>
        <taxon>Crustacea</taxon>
        <taxon>Branchiopoda</taxon>
        <taxon>Diplostraca</taxon>
        <taxon>Cladocera</taxon>
        <taxon>Anomopoda</taxon>
        <taxon>Daphniidae</taxon>
        <taxon>Daphnia</taxon>
    </lineage>
</organism>
<name>E9GL36_DAPPU</name>
<dbReference type="PhylomeDB" id="E9GL36"/>
<dbReference type="PANTHER" id="PTHR23263">
    <property type="entry name" value="SMALL PROLINE-RICH PROTEIN"/>
    <property type="match status" value="1"/>
</dbReference>
<evidence type="ECO:0000313" key="3">
    <source>
        <dbReference type="Proteomes" id="UP000000305"/>
    </source>
</evidence>
<dbReference type="Proteomes" id="UP000000305">
    <property type="component" value="Unassembled WGS sequence"/>
</dbReference>
<evidence type="ECO:0000256" key="1">
    <source>
        <dbReference type="SAM" id="MobiDB-lite"/>
    </source>
</evidence>
<reference evidence="2 3" key="1">
    <citation type="journal article" date="2011" name="Science">
        <title>The ecoresponsive genome of Daphnia pulex.</title>
        <authorList>
            <person name="Colbourne J.K."/>
            <person name="Pfrender M.E."/>
            <person name="Gilbert D."/>
            <person name="Thomas W.K."/>
            <person name="Tucker A."/>
            <person name="Oakley T.H."/>
            <person name="Tokishita S."/>
            <person name="Aerts A."/>
            <person name="Arnold G.J."/>
            <person name="Basu M.K."/>
            <person name="Bauer D.J."/>
            <person name="Caceres C.E."/>
            <person name="Carmel L."/>
            <person name="Casola C."/>
            <person name="Choi J.H."/>
            <person name="Detter J.C."/>
            <person name="Dong Q."/>
            <person name="Dusheyko S."/>
            <person name="Eads B.D."/>
            <person name="Frohlich T."/>
            <person name="Geiler-Samerotte K.A."/>
            <person name="Gerlach D."/>
            <person name="Hatcher P."/>
            <person name="Jogdeo S."/>
            <person name="Krijgsveld J."/>
            <person name="Kriventseva E.V."/>
            <person name="Kultz D."/>
            <person name="Laforsch C."/>
            <person name="Lindquist E."/>
            <person name="Lopez J."/>
            <person name="Manak J.R."/>
            <person name="Muller J."/>
            <person name="Pangilinan J."/>
            <person name="Patwardhan R.P."/>
            <person name="Pitluck S."/>
            <person name="Pritham E.J."/>
            <person name="Rechtsteiner A."/>
            <person name="Rho M."/>
            <person name="Rogozin I.B."/>
            <person name="Sakarya O."/>
            <person name="Salamov A."/>
            <person name="Schaack S."/>
            <person name="Shapiro H."/>
            <person name="Shiga Y."/>
            <person name="Skalitzky C."/>
            <person name="Smith Z."/>
            <person name="Souvorov A."/>
            <person name="Sung W."/>
            <person name="Tang Z."/>
            <person name="Tsuchiya D."/>
            <person name="Tu H."/>
            <person name="Vos H."/>
            <person name="Wang M."/>
            <person name="Wolf Y.I."/>
            <person name="Yamagata H."/>
            <person name="Yamada T."/>
            <person name="Ye Y."/>
            <person name="Shaw J.R."/>
            <person name="Andrews J."/>
            <person name="Crease T.J."/>
            <person name="Tang H."/>
            <person name="Lucas S.M."/>
            <person name="Robertson H.M."/>
            <person name="Bork P."/>
            <person name="Koonin E.V."/>
            <person name="Zdobnov E.M."/>
            <person name="Grigoriev I.V."/>
            <person name="Lynch M."/>
            <person name="Boore J.L."/>
        </authorList>
    </citation>
    <scope>NUCLEOTIDE SEQUENCE [LARGE SCALE GENOMIC DNA]</scope>
</reference>
<gene>
    <name evidence="2" type="ORF">DAPPUDRAFT_244504</name>
</gene>
<dbReference type="KEGG" id="dpx:DAPPUDRAFT_244504"/>
<feature type="region of interest" description="Disordered" evidence="1">
    <location>
        <begin position="34"/>
        <end position="69"/>
    </location>
</feature>
<dbReference type="InParanoid" id="E9GL36"/>
<accession>E9GL36</accession>
<dbReference type="HOGENOM" id="CLU_1612468_0_0_1"/>